<protein>
    <submittedName>
        <fullName evidence="1">Uncharacterized protein</fullName>
    </submittedName>
</protein>
<accession>X1ITU0</accession>
<evidence type="ECO:0000313" key="1">
    <source>
        <dbReference type="EMBL" id="GAH72685.1"/>
    </source>
</evidence>
<dbReference type="AlphaFoldDB" id="X1ITU0"/>
<name>X1ITU0_9ZZZZ</name>
<comment type="caution">
    <text evidence="1">The sequence shown here is derived from an EMBL/GenBank/DDBJ whole genome shotgun (WGS) entry which is preliminary data.</text>
</comment>
<organism evidence="1">
    <name type="scientific">marine sediment metagenome</name>
    <dbReference type="NCBI Taxonomy" id="412755"/>
    <lineage>
        <taxon>unclassified sequences</taxon>
        <taxon>metagenomes</taxon>
        <taxon>ecological metagenomes</taxon>
    </lineage>
</organism>
<sequence>MTYESYISIIFIELDDFKIEVDYELMQFYEEEYFTFCDESVCN</sequence>
<proteinExistence type="predicted"/>
<dbReference type="EMBL" id="BARU01035231">
    <property type="protein sequence ID" value="GAH72685.1"/>
    <property type="molecule type" value="Genomic_DNA"/>
</dbReference>
<gene>
    <name evidence="1" type="ORF">S03H2_55179</name>
</gene>
<reference evidence="1" key="1">
    <citation type="journal article" date="2014" name="Front. Microbiol.">
        <title>High frequency of phylogenetically diverse reductive dehalogenase-homologous genes in deep subseafloor sedimentary metagenomes.</title>
        <authorList>
            <person name="Kawai M."/>
            <person name="Futagami T."/>
            <person name="Toyoda A."/>
            <person name="Takaki Y."/>
            <person name="Nishi S."/>
            <person name="Hori S."/>
            <person name="Arai W."/>
            <person name="Tsubouchi T."/>
            <person name="Morono Y."/>
            <person name="Uchiyama I."/>
            <person name="Ito T."/>
            <person name="Fujiyama A."/>
            <person name="Inagaki F."/>
            <person name="Takami H."/>
        </authorList>
    </citation>
    <scope>NUCLEOTIDE SEQUENCE</scope>
    <source>
        <strain evidence="1">Expedition CK06-06</strain>
    </source>
</reference>